<dbReference type="AlphaFoldDB" id="A0A3B0QSZ5"/>
<organism evidence="1">
    <name type="scientific">hydrothermal vent metagenome</name>
    <dbReference type="NCBI Taxonomy" id="652676"/>
    <lineage>
        <taxon>unclassified sequences</taxon>
        <taxon>metagenomes</taxon>
        <taxon>ecological metagenomes</taxon>
    </lineage>
</organism>
<sequence>MNNFKITFLIILTGVFIFPLLAFSSDFPEKIESKVYEAQGTREELMKKAENCFLLHVVNEEVLLTDASQGAKFLDAAAGEQTKGTSLTIGGGDLFVNISAEEGRIIANNTLDFRSTLVNYQTKTRMTFIAKDGRFKIHHTHIKYAQKSTGYTANTGYRVPKKNGYPKEKVFVKVLGKVTEKVAKCVQKGPEEEW</sequence>
<accession>A0A3B0QSZ5</accession>
<proteinExistence type="predicted"/>
<protein>
    <submittedName>
        <fullName evidence="1">Uncharacterized protein</fullName>
    </submittedName>
</protein>
<gene>
    <name evidence="1" type="ORF">MNBD_DELTA01-1128</name>
</gene>
<evidence type="ECO:0000313" key="1">
    <source>
        <dbReference type="EMBL" id="VAV84500.1"/>
    </source>
</evidence>
<dbReference type="EMBL" id="UOEA01000067">
    <property type="protein sequence ID" value="VAV84500.1"/>
    <property type="molecule type" value="Genomic_DNA"/>
</dbReference>
<reference evidence="1" key="1">
    <citation type="submission" date="2018-06" db="EMBL/GenBank/DDBJ databases">
        <authorList>
            <person name="Zhirakovskaya E."/>
        </authorList>
    </citation>
    <scope>NUCLEOTIDE SEQUENCE</scope>
</reference>
<name>A0A3B0QSZ5_9ZZZZ</name>